<evidence type="ECO:0000313" key="2">
    <source>
        <dbReference type="Proteomes" id="UP000219465"/>
    </source>
</evidence>
<gene>
    <name evidence="1" type="ORF">SAMN05877838_3903</name>
</gene>
<dbReference type="Gene3D" id="3.40.50.720">
    <property type="entry name" value="NAD(P)-binding Rossmann-like Domain"/>
    <property type="match status" value="1"/>
</dbReference>
<keyword evidence="2" id="KW-1185">Reference proteome</keyword>
<reference evidence="2" key="1">
    <citation type="submission" date="2017-08" db="EMBL/GenBank/DDBJ databases">
        <authorList>
            <person name="Varghese N."/>
            <person name="Submissions S."/>
        </authorList>
    </citation>
    <scope>NUCLEOTIDE SEQUENCE [LARGE SCALE GENOMIC DNA]</scope>
    <source>
        <strain evidence="2">KCTC 23107</strain>
    </source>
</reference>
<dbReference type="Proteomes" id="UP000219465">
    <property type="component" value="Unassembled WGS sequence"/>
</dbReference>
<dbReference type="InterPro" id="IPR036291">
    <property type="entry name" value="NAD(P)-bd_dom_sf"/>
</dbReference>
<name>A0A286IHV5_9HYPH</name>
<proteinExistence type="predicted"/>
<protein>
    <submittedName>
        <fullName evidence="1">Uncharacterized protein</fullName>
    </submittedName>
</protein>
<dbReference type="EMBL" id="OCPC01000007">
    <property type="protein sequence ID" value="SOE18954.1"/>
    <property type="molecule type" value="Genomic_DNA"/>
</dbReference>
<dbReference type="SUPFAM" id="SSF51735">
    <property type="entry name" value="NAD(P)-binding Rossmann-fold domains"/>
    <property type="match status" value="1"/>
</dbReference>
<organism evidence="1 2">
    <name type="scientific">Hoeflea halophila</name>
    <dbReference type="NCBI Taxonomy" id="714899"/>
    <lineage>
        <taxon>Bacteria</taxon>
        <taxon>Pseudomonadati</taxon>
        <taxon>Pseudomonadota</taxon>
        <taxon>Alphaproteobacteria</taxon>
        <taxon>Hyphomicrobiales</taxon>
        <taxon>Rhizobiaceae</taxon>
        <taxon>Hoeflea</taxon>
    </lineage>
</organism>
<evidence type="ECO:0000313" key="1">
    <source>
        <dbReference type="EMBL" id="SOE18954.1"/>
    </source>
</evidence>
<sequence>MIGSSGTGFSAKLVTEVVTLAINQSLLCGHTQNACLCGGEGRCCRLHPRAGDRSGQIRNPGQCGDYLPHLIRPREGRHHAESFEFVELLKAMPGKGQPEDVAKFVAFLVSNEAGWMTGQCV</sequence>
<dbReference type="AlphaFoldDB" id="A0A286IHV5"/>
<accession>A0A286IHV5</accession>